<dbReference type="KEGG" id="mlil:QLS71_014390"/>
<keyword evidence="6 8" id="KW-0472">Membrane</keyword>
<evidence type="ECO:0000256" key="5">
    <source>
        <dbReference type="ARBA" id="ARBA00023077"/>
    </source>
</evidence>
<sequence length="1183" mass="130666">MKIKLKQTLFSIKGRLLIIVMRTLIFLCISTVFGLSTENVLSQNVKIKIEEDKTLSINEVFELIKRQTDYKFIYQDDIFNGFPKLKVKKGIISANTLLNESLKKGGFIMTLGADSTIVVEKVLNQRPVFQSYNIKGFINDTSGMPLPGANVIEKGTDNGAQTDFNGEFSLAVKSKNAVLTISYMGYKTLEVPVDEQTSLTIVLEEDTSRLEEVVVIGYGAITRSDLTGAVSSVSAEELATVPAMNAAQALQGRAAGLNIVTTSGAPGAGINITVRGGTSITQSTKPLFIVDGFQMDDALNIINPNDIKSIEVLKDASSTAIYGARGSNGIILITTKSGKNGKTSVSYNTFVSFDQLSKKLNMVSNAESFVKYQYEMAELQGKTTQWSNVFDNSLGVDSPNFHANAFDRIGNRYGSGYGIDWQDEVFGGSGWTKNHNVTVSTGNENTQAFLSYNFNGQDGILENHSEERNAFRAKINSELFKGIRLDLNTMFSNTSRDGGGSYSSMKDVLLQPINGGTIFTQDETLNTQTYPDYSGLDSSYDTENPLVENLASTSNKRSRIFVVNAGVEFDFLKDFTWRTSGQYSWSNNKSVAFSDENSRAFLTDPVNTGINGKIDNAESFRYQVTNTLNYNKTFADVHKVNVLLGQEINYNESEENQMALRQFPYPNFGLDDISNATVSDKSTGHSRNGLASVFARLNYGFDNRYLLTATIRRDGSSKFAKGNKWGTFPSVSGAWRVSEENFWKDSNLINTVNHLKLRVGYGITGNNGIGNNLYLTTLSQTDYPINNTPGNPAFVTSNSLGNKNLKWETLHATNVGLDVSLFNGRFDITTEWYNNEISDMLMKSIIPVSTGYSNQYQNVGTMRNRGWEFTVSSVNIKSKDFRWTTDLNLAFNKSKVITLEKDQEQKTFNVGGNRSGSVAYYAVVGESLGDMYGYVYDGVYTTDDFTQNIDGTFTLNEGVVKPFSGNASPGDMKFAADNEEGDQFTRQLVKIGNGTPDCIGGISNTFSYKGFDLNTFMKFSIGNDIYNATNHSMSPYALYQNVPVEFGENYYRLIDPSTGKITASLSRLKELNPDEASRTWSLNNTNSSYITYPSSYFVEDGSYLRIAQVTLGYTLPKAFLNKMMISNARFYFTANNLATITGYSGSDPEVSAGDNDYVSVTPGYDSSTYPRSRSYVVGLNLTF</sequence>
<protein>
    <submittedName>
        <fullName evidence="12">TonB-dependent receptor</fullName>
    </submittedName>
</protein>
<dbReference type="InterPro" id="IPR023996">
    <property type="entry name" value="TonB-dep_OMP_SusC/RagA"/>
</dbReference>
<accession>A0AAU7ECX4</accession>
<evidence type="ECO:0000256" key="1">
    <source>
        <dbReference type="ARBA" id="ARBA00004571"/>
    </source>
</evidence>
<evidence type="ECO:0000313" key="12">
    <source>
        <dbReference type="EMBL" id="XBL13500.1"/>
    </source>
</evidence>
<dbReference type="AlphaFoldDB" id="A0AAU7ECX4"/>
<dbReference type="SUPFAM" id="SSF49464">
    <property type="entry name" value="Carboxypeptidase regulatory domain-like"/>
    <property type="match status" value="1"/>
</dbReference>
<keyword evidence="5 9" id="KW-0798">TonB box</keyword>
<dbReference type="InterPro" id="IPR000531">
    <property type="entry name" value="Beta-barrel_TonB"/>
</dbReference>
<evidence type="ECO:0000259" key="10">
    <source>
        <dbReference type="Pfam" id="PF00593"/>
    </source>
</evidence>
<dbReference type="InterPro" id="IPR008969">
    <property type="entry name" value="CarboxyPept-like_regulatory"/>
</dbReference>
<dbReference type="Pfam" id="PF07715">
    <property type="entry name" value="Plug"/>
    <property type="match status" value="1"/>
</dbReference>
<reference evidence="12" key="1">
    <citation type="submission" date="2024-04" db="EMBL/GenBank/DDBJ databases">
        <title>Mariniflexile litorale, isolated from the shallow sediments of the Sea of Japan.</title>
        <authorList>
            <person name="Romanenko L."/>
            <person name="Isaeva M."/>
        </authorList>
    </citation>
    <scope>NUCLEOTIDE SEQUENCE [LARGE SCALE GENOMIC DNA]</scope>
    <source>
        <strain evidence="12">KMM 9835</strain>
    </source>
</reference>
<comment type="similarity">
    <text evidence="8 9">Belongs to the TonB-dependent receptor family.</text>
</comment>
<evidence type="ECO:0000256" key="9">
    <source>
        <dbReference type="RuleBase" id="RU003357"/>
    </source>
</evidence>
<dbReference type="GO" id="GO:0009279">
    <property type="term" value="C:cell outer membrane"/>
    <property type="evidence" value="ECO:0007669"/>
    <property type="project" value="UniProtKB-SubCell"/>
</dbReference>
<dbReference type="EMBL" id="CP155618">
    <property type="protein sequence ID" value="XBL13500.1"/>
    <property type="molecule type" value="Genomic_DNA"/>
</dbReference>
<name>A0AAU7ECX4_9FLAO</name>
<feature type="domain" description="TonB-dependent receptor plug" evidence="11">
    <location>
        <begin position="224"/>
        <end position="330"/>
    </location>
</feature>
<evidence type="ECO:0000256" key="2">
    <source>
        <dbReference type="ARBA" id="ARBA00022448"/>
    </source>
</evidence>
<dbReference type="Gene3D" id="2.170.130.10">
    <property type="entry name" value="TonB-dependent receptor, plug domain"/>
    <property type="match status" value="1"/>
</dbReference>
<keyword evidence="3 8" id="KW-1134">Transmembrane beta strand</keyword>
<evidence type="ECO:0000256" key="7">
    <source>
        <dbReference type="ARBA" id="ARBA00023237"/>
    </source>
</evidence>
<dbReference type="Gene3D" id="2.60.40.1120">
    <property type="entry name" value="Carboxypeptidase-like, regulatory domain"/>
    <property type="match status" value="1"/>
</dbReference>
<dbReference type="InterPro" id="IPR039426">
    <property type="entry name" value="TonB-dep_rcpt-like"/>
</dbReference>
<evidence type="ECO:0000256" key="4">
    <source>
        <dbReference type="ARBA" id="ARBA00022692"/>
    </source>
</evidence>
<organism evidence="12 13">
    <name type="scientific">Mariniflexile litorale</name>
    <dbReference type="NCBI Taxonomy" id="3045158"/>
    <lineage>
        <taxon>Bacteria</taxon>
        <taxon>Pseudomonadati</taxon>
        <taxon>Bacteroidota</taxon>
        <taxon>Flavobacteriia</taxon>
        <taxon>Flavobacteriales</taxon>
        <taxon>Flavobacteriaceae</taxon>
        <taxon>Mariniflexile</taxon>
    </lineage>
</organism>
<dbReference type="FunFam" id="2.170.130.10:FF:000008">
    <property type="entry name" value="SusC/RagA family TonB-linked outer membrane protein"/>
    <property type="match status" value="1"/>
</dbReference>
<evidence type="ECO:0000256" key="8">
    <source>
        <dbReference type="PROSITE-ProRule" id="PRU01360"/>
    </source>
</evidence>
<dbReference type="RefSeq" id="WP_308993315.1">
    <property type="nucleotide sequence ID" value="NZ_CP155618.1"/>
</dbReference>
<proteinExistence type="inferred from homology"/>
<keyword evidence="7 8" id="KW-0998">Cell outer membrane</keyword>
<dbReference type="Proteomes" id="UP001224325">
    <property type="component" value="Chromosome"/>
</dbReference>
<dbReference type="Pfam" id="PF13715">
    <property type="entry name" value="CarbopepD_reg_2"/>
    <property type="match status" value="1"/>
</dbReference>
<keyword evidence="4 8" id="KW-0812">Transmembrane</keyword>
<dbReference type="InterPro" id="IPR036942">
    <property type="entry name" value="Beta-barrel_TonB_sf"/>
</dbReference>
<dbReference type="NCBIfam" id="TIGR04056">
    <property type="entry name" value="OMP_RagA_SusC"/>
    <property type="match status" value="1"/>
</dbReference>
<feature type="domain" description="TonB-dependent receptor-like beta-barrel" evidence="10">
    <location>
        <begin position="521"/>
        <end position="936"/>
    </location>
</feature>
<evidence type="ECO:0000256" key="6">
    <source>
        <dbReference type="ARBA" id="ARBA00023136"/>
    </source>
</evidence>
<keyword evidence="12" id="KW-0675">Receptor</keyword>
<gene>
    <name evidence="12" type="ORF">QLS71_014390</name>
</gene>
<comment type="subcellular location">
    <subcellularLocation>
        <location evidence="1 8">Cell outer membrane</location>
        <topology evidence="1 8">Multi-pass membrane protein</topology>
    </subcellularLocation>
</comment>
<evidence type="ECO:0000259" key="11">
    <source>
        <dbReference type="Pfam" id="PF07715"/>
    </source>
</evidence>
<dbReference type="InterPro" id="IPR023997">
    <property type="entry name" value="TonB-dep_OMP_SusC/RagA_CS"/>
</dbReference>
<dbReference type="Gene3D" id="2.40.170.20">
    <property type="entry name" value="TonB-dependent receptor, beta-barrel domain"/>
    <property type="match status" value="1"/>
</dbReference>
<evidence type="ECO:0000313" key="13">
    <source>
        <dbReference type="Proteomes" id="UP001224325"/>
    </source>
</evidence>
<dbReference type="Pfam" id="PF00593">
    <property type="entry name" value="TonB_dep_Rec_b-barrel"/>
    <property type="match status" value="1"/>
</dbReference>
<dbReference type="InterPro" id="IPR012910">
    <property type="entry name" value="Plug_dom"/>
</dbReference>
<keyword evidence="2 8" id="KW-0813">Transport</keyword>
<dbReference type="PROSITE" id="PS52016">
    <property type="entry name" value="TONB_DEPENDENT_REC_3"/>
    <property type="match status" value="1"/>
</dbReference>
<evidence type="ECO:0000256" key="3">
    <source>
        <dbReference type="ARBA" id="ARBA00022452"/>
    </source>
</evidence>
<dbReference type="InterPro" id="IPR037066">
    <property type="entry name" value="Plug_dom_sf"/>
</dbReference>
<dbReference type="SUPFAM" id="SSF56935">
    <property type="entry name" value="Porins"/>
    <property type="match status" value="1"/>
</dbReference>
<dbReference type="NCBIfam" id="TIGR04057">
    <property type="entry name" value="SusC_RagA_signa"/>
    <property type="match status" value="1"/>
</dbReference>
<keyword evidence="13" id="KW-1185">Reference proteome</keyword>